<organism evidence="4 5">
    <name type="scientific">Brevundimonas lenta</name>
    <dbReference type="NCBI Taxonomy" id="424796"/>
    <lineage>
        <taxon>Bacteria</taxon>
        <taxon>Pseudomonadati</taxon>
        <taxon>Pseudomonadota</taxon>
        <taxon>Alphaproteobacteria</taxon>
        <taxon>Caulobacterales</taxon>
        <taxon>Caulobacteraceae</taxon>
        <taxon>Brevundimonas</taxon>
    </lineage>
</organism>
<dbReference type="GO" id="GO:0016747">
    <property type="term" value="F:acyltransferase activity, transferring groups other than amino-acyl groups"/>
    <property type="evidence" value="ECO:0007669"/>
    <property type="project" value="InterPro"/>
</dbReference>
<comment type="caution">
    <text evidence="4">The sequence shown here is derived from an EMBL/GenBank/DDBJ whole genome shotgun (WGS) entry which is preliminary data.</text>
</comment>
<dbReference type="SUPFAM" id="SSF55729">
    <property type="entry name" value="Acyl-CoA N-acyltransferases (Nat)"/>
    <property type="match status" value="1"/>
</dbReference>
<dbReference type="Pfam" id="PF00583">
    <property type="entry name" value="Acetyltransf_1"/>
    <property type="match status" value="1"/>
</dbReference>
<dbReference type="Gene3D" id="3.40.630.30">
    <property type="match status" value="1"/>
</dbReference>
<dbReference type="Proteomes" id="UP000529946">
    <property type="component" value="Unassembled WGS sequence"/>
</dbReference>
<dbReference type="InterPro" id="IPR000182">
    <property type="entry name" value="GNAT_dom"/>
</dbReference>
<protein>
    <submittedName>
        <fullName evidence="4">Ribosomal protein S18 acetylase RimI-like enzyme</fullName>
    </submittedName>
</protein>
<keyword evidence="4" id="KW-0687">Ribonucleoprotein</keyword>
<keyword evidence="5" id="KW-1185">Reference proteome</keyword>
<keyword evidence="4" id="KW-0689">Ribosomal protein</keyword>
<sequence length="163" mass="17294">MTERPASHIRLTLRPPRPDDAPAIAELETAGLPEALRVDPALAPLLAIQARARAASLTSAFPEALNRVAELEGQTVARLITAREADRLHIVDVAVTPSARRRGIGAALLDALKAEAGPAPLTANIFPENHASLALFAAAGFELRHEDGSAQVQAHWENDVIDS</sequence>
<dbReference type="InterPro" id="IPR016181">
    <property type="entry name" value="Acyl_CoA_acyltransferase"/>
</dbReference>
<dbReference type="RefSeq" id="WP_183202734.1">
    <property type="nucleotide sequence ID" value="NZ_BAAAER010000010.1"/>
</dbReference>
<feature type="domain" description="N-acetyltransferase" evidence="3">
    <location>
        <begin position="11"/>
        <end position="163"/>
    </location>
</feature>
<dbReference type="AlphaFoldDB" id="A0A7W6NNR8"/>
<keyword evidence="2" id="KW-0012">Acyltransferase</keyword>
<reference evidence="4 5" key="1">
    <citation type="submission" date="2020-08" db="EMBL/GenBank/DDBJ databases">
        <title>Genomic Encyclopedia of Type Strains, Phase IV (KMG-IV): sequencing the most valuable type-strain genomes for metagenomic binning, comparative biology and taxonomic classification.</title>
        <authorList>
            <person name="Goeker M."/>
        </authorList>
    </citation>
    <scope>NUCLEOTIDE SEQUENCE [LARGE SCALE GENOMIC DNA]</scope>
    <source>
        <strain evidence="4 5">DSM 23960</strain>
    </source>
</reference>
<dbReference type="PANTHER" id="PTHR43877">
    <property type="entry name" value="AMINOALKYLPHOSPHONATE N-ACETYLTRANSFERASE-RELATED-RELATED"/>
    <property type="match status" value="1"/>
</dbReference>
<dbReference type="EMBL" id="JACIDM010000001">
    <property type="protein sequence ID" value="MBB4081739.1"/>
    <property type="molecule type" value="Genomic_DNA"/>
</dbReference>
<dbReference type="CDD" id="cd04301">
    <property type="entry name" value="NAT_SF"/>
    <property type="match status" value="1"/>
</dbReference>
<dbReference type="PROSITE" id="PS51186">
    <property type="entry name" value="GNAT"/>
    <property type="match status" value="1"/>
</dbReference>
<evidence type="ECO:0000256" key="2">
    <source>
        <dbReference type="ARBA" id="ARBA00023315"/>
    </source>
</evidence>
<accession>A0A7W6NNR8</accession>
<evidence type="ECO:0000259" key="3">
    <source>
        <dbReference type="PROSITE" id="PS51186"/>
    </source>
</evidence>
<dbReference type="GO" id="GO:0005840">
    <property type="term" value="C:ribosome"/>
    <property type="evidence" value="ECO:0007669"/>
    <property type="project" value="UniProtKB-KW"/>
</dbReference>
<keyword evidence="1" id="KW-0808">Transferase</keyword>
<evidence type="ECO:0000313" key="5">
    <source>
        <dbReference type="Proteomes" id="UP000529946"/>
    </source>
</evidence>
<proteinExistence type="predicted"/>
<name>A0A7W6NNR8_9CAUL</name>
<evidence type="ECO:0000256" key="1">
    <source>
        <dbReference type="ARBA" id="ARBA00022679"/>
    </source>
</evidence>
<gene>
    <name evidence="4" type="ORF">GGR12_000578</name>
</gene>
<dbReference type="InterPro" id="IPR050832">
    <property type="entry name" value="Bact_Acetyltransf"/>
</dbReference>
<evidence type="ECO:0000313" key="4">
    <source>
        <dbReference type="EMBL" id="MBB4081739.1"/>
    </source>
</evidence>